<dbReference type="SUPFAM" id="SSF51430">
    <property type="entry name" value="NAD(P)-linked oxidoreductase"/>
    <property type="match status" value="1"/>
</dbReference>
<dbReference type="Pfam" id="PF00248">
    <property type="entry name" value="Aldo_ket_red"/>
    <property type="match status" value="1"/>
</dbReference>
<dbReference type="PANTHER" id="PTHR43312:SF1">
    <property type="entry name" value="NADP-DEPENDENT OXIDOREDUCTASE DOMAIN-CONTAINING PROTEIN"/>
    <property type="match status" value="1"/>
</dbReference>
<dbReference type="InterPro" id="IPR036812">
    <property type="entry name" value="NAD(P)_OxRdtase_dom_sf"/>
</dbReference>
<feature type="domain" description="NADP-dependent oxidoreductase" evidence="1">
    <location>
        <begin position="6"/>
        <end position="274"/>
    </location>
</feature>
<evidence type="ECO:0000313" key="3">
    <source>
        <dbReference type="Proteomes" id="UP000075615"/>
    </source>
</evidence>
<evidence type="ECO:0000259" key="1">
    <source>
        <dbReference type="Pfam" id="PF00248"/>
    </source>
</evidence>
<dbReference type="STRING" id="296218.AWN68_13780"/>
<sequence length="290" mass="32497">MQAISKLVLGTVQFGLNYGVNNKLGQMTVADAHKTLDLALNAGVRTLDTAAAYGTSEQVIGDYIKTKGQNPFNIITKLALKNGETWESSLENSFSNLGVDSIDTLMFHSYRDYLETRGEIQEILVTQKGIKFQKLGVSVYTNEELEAVAPDRDIDLIQSPFNLLDNHLHRSGALMKCKKHNKQVHTRSAFLQGLFFMKRNDIPEKIKPLYKEIEAVKAISEKAGVSIGALALNYALSKPYIDGVLIGVDSLKQLEQNLRWAQTKNLESYFEMIDNIMVRETSLLNPVNWN</sequence>
<name>A0A150XVS4_9BACT</name>
<gene>
    <name evidence="2" type="ORF">AWN68_13780</name>
</gene>
<dbReference type="InterPro" id="IPR023210">
    <property type="entry name" value="NADP_OxRdtase_dom"/>
</dbReference>
<keyword evidence="3" id="KW-1185">Reference proteome</keyword>
<accession>A0A150XVS4</accession>
<proteinExistence type="predicted"/>
<dbReference type="CDD" id="cd19097">
    <property type="entry name" value="AKR_unchar"/>
    <property type="match status" value="1"/>
</dbReference>
<dbReference type="RefSeq" id="WP_068412119.1">
    <property type="nucleotide sequence ID" value="NZ_LRDB01000002.1"/>
</dbReference>
<dbReference type="Proteomes" id="UP000075615">
    <property type="component" value="Unassembled WGS sequence"/>
</dbReference>
<protein>
    <recommendedName>
        <fullName evidence="1">NADP-dependent oxidoreductase domain-containing protein</fullName>
    </recommendedName>
</protein>
<comment type="caution">
    <text evidence="2">The sequence shown here is derived from an EMBL/GenBank/DDBJ whole genome shotgun (WGS) entry which is preliminary data.</text>
</comment>
<dbReference type="OrthoDB" id="9773828at2"/>
<dbReference type="InterPro" id="IPR053135">
    <property type="entry name" value="AKR2_Oxidoreductase"/>
</dbReference>
<reference evidence="2 3" key="1">
    <citation type="submission" date="2016-01" db="EMBL/GenBank/DDBJ databases">
        <title>Genome sequencing of Roseivirga echinicomitans KMM 6058.</title>
        <authorList>
            <person name="Selvaratnam C."/>
            <person name="Thevarajoo S."/>
            <person name="Goh K.M."/>
            <person name="Ee R."/>
            <person name="Chan K.-G."/>
            <person name="Chong C.S."/>
        </authorList>
    </citation>
    <scope>NUCLEOTIDE SEQUENCE [LARGE SCALE GENOMIC DNA]</scope>
    <source>
        <strain evidence="2 3">KMM 6058</strain>
    </source>
</reference>
<organism evidence="2 3">
    <name type="scientific">Roseivirga echinicomitans</name>
    <dbReference type="NCBI Taxonomy" id="296218"/>
    <lineage>
        <taxon>Bacteria</taxon>
        <taxon>Pseudomonadati</taxon>
        <taxon>Bacteroidota</taxon>
        <taxon>Cytophagia</taxon>
        <taxon>Cytophagales</taxon>
        <taxon>Roseivirgaceae</taxon>
        <taxon>Roseivirga</taxon>
    </lineage>
</organism>
<evidence type="ECO:0000313" key="2">
    <source>
        <dbReference type="EMBL" id="KYG82850.1"/>
    </source>
</evidence>
<dbReference type="EMBL" id="LRDB01000002">
    <property type="protein sequence ID" value="KYG82850.1"/>
    <property type="molecule type" value="Genomic_DNA"/>
</dbReference>
<dbReference type="AlphaFoldDB" id="A0A150XVS4"/>
<dbReference type="PANTHER" id="PTHR43312">
    <property type="entry name" value="D-THREO-ALDOSE 1-DEHYDROGENASE"/>
    <property type="match status" value="1"/>
</dbReference>
<dbReference type="Gene3D" id="3.20.20.100">
    <property type="entry name" value="NADP-dependent oxidoreductase domain"/>
    <property type="match status" value="1"/>
</dbReference>